<keyword evidence="3 6" id="KW-0032">Aminotransferase</keyword>
<organism evidence="8 9">
    <name type="scientific">Pyrinomonas methylaliphatogenes</name>
    <dbReference type="NCBI Taxonomy" id="454194"/>
    <lineage>
        <taxon>Bacteria</taxon>
        <taxon>Pseudomonadati</taxon>
        <taxon>Acidobacteriota</taxon>
        <taxon>Blastocatellia</taxon>
        <taxon>Blastocatellales</taxon>
        <taxon>Pyrinomonadaceae</taxon>
        <taxon>Pyrinomonas</taxon>
    </lineage>
</organism>
<feature type="domain" description="Aminotransferase class I/classII large" evidence="7">
    <location>
        <begin position="39"/>
        <end position="391"/>
    </location>
</feature>
<name>A0A0B6WY65_9BACT</name>
<dbReference type="InterPro" id="IPR015424">
    <property type="entry name" value="PyrdxlP-dep_Trfase"/>
</dbReference>
<dbReference type="InterPro" id="IPR015422">
    <property type="entry name" value="PyrdxlP-dep_Trfase_small"/>
</dbReference>
<evidence type="ECO:0000256" key="5">
    <source>
        <dbReference type="ARBA" id="ARBA00022898"/>
    </source>
</evidence>
<dbReference type="Proteomes" id="UP000031518">
    <property type="component" value="Unassembled WGS sequence"/>
</dbReference>
<evidence type="ECO:0000256" key="3">
    <source>
        <dbReference type="ARBA" id="ARBA00022576"/>
    </source>
</evidence>
<dbReference type="Gene3D" id="3.90.1150.10">
    <property type="entry name" value="Aspartate Aminotransferase, domain 1"/>
    <property type="match status" value="1"/>
</dbReference>
<dbReference type="InterPro" id="IPR004838">
    <property type="entry name" value="NHTrfase_class1_PyrdxlP-BS"/>
</dbReference>
<sequence length="401" mass="44224">MTARVQESFHVSANVAKMQASSTMMAMQKAVEMRAAGIDVVDLGPGEPDFDTPEHIKQAAIEALRAGETKYTPTAGTRRLLTSIIGYYERNFGTRFDLSEVMATAGGKQAIFNAIVALVDPGDEVLIPKPYWVTFPEIVVFAGAKPVFIETEETGFTLTAEQVKRAITPRTRLLIINSPSNPSGRVIPPDEFRRIMEVATEHGIYTISDECYLQFVYPPAKVWSAATLPRELRDRLCIAGSFSKTYAMTGWRIGYAIAPREWTSAMLKVQQHSTSNPTSIAQRAAAEAFDGPQDCVAAMLAEYSRRREWLIGALREIPGFRVLEPEGAFYAFPDVRGCLRGEVKTSAAFVQRLIEEAHTVVTDGAGFGAEGYIRISYATSLERLQEGVRRIRKLAEKLAAA</sequence>
<dbReference type="EMBL" id="CBXV010000004">
    <property type="protein sequence ID" value="CDM65244.1"/>
    <property type="molecule type" value="Genomic_DNA"/>
</dbReference>
<evidence type="ECO:0000256" key="4">
    <source>
        <dbReference type="ARBA" id="ARBA00022679"/>
    </source>
</evidence>
<keyword evidence="5" id="KW-0663">Pyridoxal phosphate</keyword>
<dbReference type="Gene3D" id="3.40.640.10">
    <property type="entry name" value="Type I PLP-dependent aspartate aminotransferase-like (Major domain)"/>
    <property type="match status" value="1"/>
</dbReference>
<dbReference type="CDD" id="cd00609">
    <property type="entry name" value="AAT_like"/>
    <property type="match status" value="1"/>
</dbReference>
<evidence type="ECO:0000256" key="6">
    <source>
        <dbReference type="RuleBase" id="RU000481"/>
    </source>
</evidence>
<reference evidence="8 9" key="2">
    <citation type="submission" date="2015-01" db="EMBL/GenBank/DDBJ databases">
        <title>Complete genome sequence of Pyrinomonas methylaliphatogenes type strain K22T.</title>
        <authorList>
            <person name="Lee K.C.Y."/>
            <person name="Power J.F."/>
            <person name="Dunfield P.F."/>
            <person name="Morgan X.C."/>
            <person name="Huttenhower C."/>
            <person name="Stott M.B."/>
        </authorList>
    </citation>
    <scope>NUCLEOTIDE SEQUENCE [LARGE SCALE GENOMIC DNA]</scope>
    <source>
        <strain evidence="8 9">K22</strain>
    </source>
</reference>
<proteinExistence type="inferred from homology"/>
<dbReference type="Pfam" id="PF00155">
    <property type="entry name" value="Aminotran_1_2"/>
    <property type="match status" value="1"/>
</dbReference>
<reference evidence="8 9" key="1">
    <citation type="submission" date="2013-12" db="EMBL/GenBank/DDBJ databases">
        <authorList>
            <person name="Stott M."/>
        </authorList>
    </citation>
    <scope>NUCLEOTIDE SEQUENCE [LARGE SCALE GENOMIC DNA]</scope>
    <source>
        <strain evidence="8 9">K22</strain>
    </source>
</reference>
<dbReference type="FunFam" id="3.40.640.10:FF:000033">
    <property type="entry name" value="Aspartate aminotransferase"/>
    <property type="match status" value="1"/>
</dbReference>
<comment type="cofactor">
    <cofactor evidence="1 6">
        <name>pyridoxal 5'-phosphate</name>
        <dbReference type="ChEBI" id="CHEBI:597326"/>
    </cofactor>
</comment>
<dbReference type="GO" id="GO:0008483">
    <property type="term" value="F:transaminase activity"/>
    <property type="evidence" value="ECO:0007669"/>
    <property type="project" value="UniProtKB-KW"/>
</dbReference>
<evidence type="ECO:0000256" key="1">
    <source>
        <dbReference type="ARBA" id="ARBA00001933"/>
    </source>
</evidence>
<dbReference type="InterPro" id="IPR015421">
    <property type="entry name" value="PyrdxlP-dep_Trfase_major"/>
</dbReference>
<keyword evidence="9" id="KW-1185">Reference proteome</keyword>
<evidence type="ECO:0000259" key="7">
    <source>
        <dbReference type="Pfam" id="PF00155"/>
    </source>
</evidence>
<evidence type="ECO:0000256" key="2">
    <source>
        <dbReference type="ARBA" id="ARBA00007441"/>
    </source>
</evidence>
<dbReference type="GO" id="GO:0006520">
    <property type="term" value="P:amino acid metabolic process"/>
    <property type="evidence" value="ECO:0007669"/>
    <property type="project" value="InterPro"/>
</dbReference>
<evidence type="ECO:0000313" key="9">
    <source>
        <dbReference type="Proteomes" id="UP000031518"/>
    </source>
</evidence>
<accession>A0A0B6WY65</accession>
<dbReference type="SUPFAM" id="SSF53383">
    <property type="entry name" value="PLP-dependent transferases"/>
    <property type="match status" value="1"/>
</dbReference>
<dbReference type="AlphaFoldDB" id="A0A0B6WY65"/>
<dbReference type="STRING" id="454194.PYK22_01242"/>
<dbReference type="InterPro" id="IPR050596">
    <property type="entry name" value="AspAT/PAT-like"/>
</dbReference>
<gene>
    <name evidence="8" type="ORF">PYK22_01242</name>
</gene>
<dbReference type="PANTHER" id="PTHR46383">
    <property type="entry name" value="ASPARTATE AMINOTRANSFERASE"/>
    <property type="match status" value="1"/>
</dbReference>
<dbReference type="PROSITE" id="PS00105">
    <property type="entry name" value="AA_TRANSFER_CLASS_1"/>
    <property type="match status" value="1"/>
</dbReference>
<dbReference type="EC" id="2.6.1.-" evidence="6"/>
<dbReference type="GO" id="GO:0030170">
    <property type="term" value="F:pyridoxal phosphate binding"/>
    <property type="evidence" value="ECO:0007669"/>
    <property type="project" value="InterPro"/>
</dbReference>
<keyword evidence="4 6" id="KW-0808">Transferase</keyword>
<dbReference type="InterPro" id="IPR004839">
    <property type="entry name" value="Aminotransferase_I/II_large"/>
</dbReference>
<comment type="similarity">
    <text evidence="2 6">Belongs to the class-I pyridoxal-phosphate-dependent aminotransferase family.</text>
</comment>
<protein>
    <recommendedName>
        <fullName evidence="6">Aminotransferase</fullName>
        <ecNumber evidence="6">2.6.1.-</ecNumber>
    </recommendedName>
</protein>
<evidence type="ECO:0000313" key="8">
    <source>
        <dbReference type="EMBL" id="CDM65244.1"/>
    </source>
</evidence>